<evidence type="ECO:0000259" key="1">
    <source>
        <dbReference type="Pfam" id="PF13966"/>
    </source>
</evidence>
<organism evidence="2 3">
    <name type="scientific">Hibiscus syriacus</name>
    <name type="common">Rose of Sharon</name>
    <dbReference type="NCBI Taxonomy" id="106335"/>
    <lineage>
        <taxon>Eukaryota</taxon>
        <taxon>Viridiplantae</taxon>
        <taxon>Streptophyta</taxon>
        <taxon>Embryophyta</taxon>
        <taxon>Tracheophyta</taxon>
        <taxon>Spermatophyta</taxon>
        <taxon>Magnoliopsida</taxon>
        <taxon>eudicotyledons</taxon>
        <taxon>Gunneridae</taxon>
        <taxon>Pentapetalae</taxon>
        <taxon>rosids</taxon>
        <taxon>malvids</taxon>
        <taxon>Malvales</taxon>
        <taxon>Malvaceae</taxon>
        <taxon>Malvoideae</taxon>
        <taxon>Hibiscus</taxon>
    </lineage>
</organism>
<evidence type="ECO:0000313" key="2">
    <source>
        <dbReference type="EMBL" id="KAE8676647.1"/>
    </source>
</evidence>
<feature type="domain" description="Reverse transcriptase zinc-binding" evidence="1">
    <location>
        <begin position="105"/>
        <end position="191"/>
    </location>
</feature>
<gene>
    <name evidence="2" type="ORF">F3Y22_tig00111582pilonHSYRG00274</name>
</gene>
<reference evidence="2" key="1">
    <citation type="submission" date="2019-09" db="EMBL/GenBank/DDBJ databases">
        <title>Draft genome information of white flower Hibiscus syriacus.</title>
        <authorList>
            <person name="Kim Y.-M."/>
        </authorList>
    </citation>
    <scope>NUCLEOTIDE SEQUENCE [LARGE SCALE GENOMIC DNA]</scope>
    <source>
        <strain evidence="2">YM2019G1</strain>
    </source>
</reference>
<proteinExistence type="predicted"/>
<dbReference type="AlphaFoldDB" id="A0A6A2YIS2"/>
<sequence>MGFPRSKENTFGIFGSQTPFGVLRFGGGFIAITGACLGSDPTAVMLRRLGLDDTNPKLGLGFPNRDLLQQLLTPEAVHTIRNIHTPALNPGTDRCIWDDGKQGLFTVKSAYTQLSIHNWSPKNNCWSLIWKLHAPESVRCFIWLAIQDKLLPNVDRWKRNLTPDPCCEICGLSDETSLHILRDCTASRPIWDAIIHNNLPGISNSDLFHTALSWANHYNSPLISRISTSRSPPELIKWSPTPNGWVTLNTDAAVNPRSSNSSMGVRMIAQIFPRNWTLEFKLIKRESNLVADHLAKAAISTDGLTRRFPEAPPTLHNLLDRGIHGPPYLRPNDL</sequence>
<dbReference type="InterPro" id="IPR026960">
    <property type="entry name" value="RVT-Znf"/>
</dbReference>
<protein>
    <recommendedName>
        <fullName evidence="1">Reverse transcriptase zinc-binding domain-containing protein</fullName>
    </recommendedName>
</protein>
<keyword evidence="3" id="KW-1185">Reference proteome</keyword>
<dbReference type="EMBL" id="VEPZ02001375">
    <property type="protein sequence ID" value="KAE8676647.1"/>
    <property type="molecule type" value="Genomic_DNA"/>
</dbReference>
<comment type="caution">
    <text evidence="2">The sequence shown here is derived from an EMBL/GenBank/DDBJ whole genome shotgun (WGS) entry which is preliminary data.</text>
</comment>
<evidence type="ECO:0000313" key="3">
    <source>
        <dbReference type="Proteomes" id="UP000436088"/>
    </source>
</evidence>
<dbReference type="Pfam" id="PF13966">
    <property type="entry name" value="zf-RVT"/>
    <property type="match status" value="1"/>
</dbReference>
<accession>A0A6A2YIS2</accession>
<dbReference type="Proteomes" id="UP000436088">
    <property type="component" value="Unassembled WGS sequence"/>
</dbReference>
<name>A0A6A2YIS2_HIBSY</name>